<evidence type="ECO:0000256" key="1">
    <source>
        <dbReference type="SAM" id="SignalP"/>
    </source>
</evidence>
<evidence type="ECO:0000313" key="2">
    <source>
        <dbReference type="EMBL" id="SNS20653.1"/>
    </source>
</evidence>
<dbReference type="RefSeq" id="WP_089275368.1">
    <property type="nucleotide sequence ID" value="NZ_FZOC01000008.1"/>
</dbReference>
<evidence type="ECO:0000313" key="3">
    <source>
        <dbReference type="Proteomes" id="UP000198324"/>
    </source>
</evidence>
<keyword evidence="3" id="KW-1185">Reference proteome</keyword>
<gene>
    <name evidence="2" type="ORF">SAMN04488503_3182</name>
</gene>
<proteinExistence type="predicted"/>
<dbReference type="EMBL" id="FZOC01000008">
    <property type="protein sequence ID" value="SNS20653.1"/>
    <property type="molecule type" value="Genomic_DNA"/>
</dbReference>
<accession>A0A239CMT0</accession>
<organism evidence="2 3">
    <name type="scientific">Humidesulfovibrio mexicanus</name>
    <dbReference type="NCBI Taxonomy" id="147047"/>
    <lineage>
        <taxon>Bacteria</taxon>
        <taxon>Pseudomonadati</taxon>
        <taxon>Thermodesulfobacteriota</taxon>
        <taxon>Desulfovibrionia</taxon>
        <taxon>Desulfovibrionales</taxon>
        <taxon>Desulfovibrionaceae</taxon>
        <taxon>Humidesulfovibrio</taxon>
    </lineage>
</organism>
<name>A0A239CMT0_9BACT</name>
<feature type="signal peptide" evidence="1">
    <location>
        <begin position="1"/>
        <end position="22"/>
    </location>
</feature>
<reference evidence="2 3" key="1">
    <citation type="submission" date="2017-06" db="EMBL/GenBank/DDBJ databases">
        <authorList>
            <person name="Kim H.J."/>
            <person name="Triplett B.A."/>
        </authorList>
    </citation>
    <scope>NUCLEOTIDE SEQUENCE [LARGE SCALE GENOMIC DNA]</scope>
    <source>
        <strain evidence="2 3">DSM 13116</strain>
    </source>
</reference>
<keyword evidence="1" id="KW-0732">Signal</keyword>
<dbReference type="AlphaFoldDB" id="A0A239CMT0"/>
<dbReference type="Proteomes" id="UP000198324">
    <property type="component" value="Unassembled WGS sequence"/>
</dbReference>
<sequence>MKLTRLALSLALVLLMAGSALAAKATVHFVVVPAALPSEQLHDFNAFLVKNAGGYTVSRSTGGDSASFGAGYAPENLSYTVSAPKNLSREIGGYLKKELGLKKIFLLTWPAERLEE</sequence>
<feature type="chain" id="PRO_5012172873" evidence="1">
    <location>
        <begin position="23"/>
        <end position="116"/>
    </location>
</feature>
<protein>
    <submittedName>
        <fullName evidence="2">Uncharacterized protein</fullName>
    </submittedName>
</protein>